<organism evidence="2 3">
    <name type="scientific">Cladophialophora chaetospira</name>
    <dbReference type="NCBI Taxonomy" id="386627"/>
    <lineage>
        <taxon>Eukaryota</taxon>
        <taxon>Fungi</taxon>
        <taxon>Dikarya</taxon>
        <taxon>Ascomycota</taxon>
        <taxon>Pezizomycotina</taxon>
        <taxon>Eurotiomycetes</taxon>
        <taxon>Chaetothyriomycetidae</taxon>
        <taxon>Chaetothyriales</taxon>
        <taxon>Herpotrichiellaceae</taxon>
        <taxon>Cladophialophora</taxon>
    </lineage>
</organism>
<name>A0AA38WW00_9EURO</name>
<keyword evidence="3" id="KW-1185">Reference proteome</keyword>
<accession>A0AA38WW00</accession>
<sequence length="433" mass="49017">MVGSKKPSKPIVLSWRHGAAPKRPLRRQQEQDQPVVPLRKIPSDHAYNDPFEALPMKGSPVAWDMLCYFRTCWVVHYGTRKEIASPGHSDPATEFSIPHLLRSPLFALSIVTASRLHYVLVCGSDAARDRTFLRLRSELVSSLRYELQRGLLPSYESARAIGILVIVYQTDLMAFDMHYGALQATLKQMRFQSLDAGYQAYLGAFIKSLAYLHELVRLANSKDTSRSSPSLQYPVSRSINSELFARIPAGYSELAASGATSSQLVQALFDVGTLTVAFERGEAQESLHEATMLALRDIFHVRRITKSATERYLCQGLGTYCLLLRWMRDPTLFSWTTQAYYWFYDELPPENVSAALASWVVLTGAAARNFDSMFRPRAVDSIAILLHRYPEARSWTRVLQMLQGFYHTRSMLQVWKDLWTQAATRGGYCGNPD</sequence>
<evidence type="ECO:0000313" key="2">
    <source>
        <dbReference type="EMBL" id="KAJ9602066.1"/>
    </source>
</evidence>
<dbReference type="EMBL" id="JAPDRK010000029">
    <property type="protein sequence ID" value="KAJ9602066.1"/>
    <property type="molecule type" value="Genomic_DNA"/>
</dbReference>
<evidence type="ECO:0000313" key="3">
    <source>
        <dbReference type="Proteomes" id="UP001172673"/>
    </source>
</evidence>
<gene>
    <name evidence="2" type="ORF">H2200_013426</name>
</gene>
<reference evidence="2" key="1">
    <citation type="submission" date="2022-10" db="EMBL/GenBank/DDBJ databases">
        <title>Culturing micro-colonial fungi from biological soil crusts in the Mojave desert and describing Neophaeococcomyces mojavensis, and introducing the new genera and species Taxawa tesnikishii.</title>
        <authorList>
            <person name="Kurbessoian T."/>
            <person name="Stajich J.E."/>
        </authorList>
    </citation>
    <scope>NUCLEOTIDE SEQUENCE</scope>
    <source>
        <strain evidence="2">TK_41</strain>
    </source>
</reference>
<feature type="region of interest" description="Disordered" evidence="1">
    <location>
        <begin position="1"/>
        <end position="34"/>
    </location>
</feature>
<dbReference type="AlphaFoldDB" id="A0AA38WW00"/>
<proteinExistence type="predicted"/>
<evidence type="ECO:0000256" key="1">
    <source>
        <dbReference type="SAM" id="MobiDB-lite"/>
    </source>
</evidence>
<dbReference type="Proteomes" id="UP001172673">
    <property type="component" value="Unassembled WGS sequence"/>
</dbReference>
<protein>
    <submittedName>
        <fullName evidence="2">Uncharacterized protein</fullName>
    </submittedName>
</protein>
<comment type="caution">
    <text evidence="2">The sequence shown here is derived from an EMBL/GenBank/DDBJ whole genome shotgun (WGS) entry which is preliminary data.</text>
</comment>